<protein>
    <submittedName>
        <fullName evidence="2">Uncharacterized protein</fullName>
    </submittedName>
</protein>
<keyword evidence="1" id="KW-1133">Transmembrane helix</keyword>
<keyword evidence="1" id="KW-0812">Transmembrane</keyword>
<dbReference type="EMBL" id="BTGU01000017">
    <property type="protein sequence ID" value="GMN43874.1"/>
    <property type="molecule type" value="Genomic_DNA"/>
</dbReference>
<name>A0AA87ZU96_FICCA</name>
<organism evidence="2 3">
    <name type="scientific">Ficus carica</name>
    <name type="common">Common fig</name>
    <dbReference type="NCBI Taxonomy" id="3494"/>
    <lineage>
        <taxon>Eukaryota</taxon>
        <taxon>Viridiplantae</taxon>
        <taxon>Streptophyta</taxon>
        <taxon>Embryophyta</taxon>
        <taxon>Tracheophyta</taxon>
        <taxon>Spermatophyta</taxon>
        <taxon>Magnoliopsida</taxon>
        <taxon>eudicotyledons</taxon>
        <taxon>Gunneridae</taxon>
        <taxon>Pentapetalae</taxon>
        <taxon>rosids</taxon>
        <taxon>fabids</taxon>
        <taxon>Rosales</taxon>
        <taxon>Moraceae</taxon>
        <taxon>Ficeae</taxon>
        <taxon>Ficus</taxon>
    </lineage>
</organism>
<feature type="transmembrane region" description="Helical" evidence="1">
    <location>
        <begin position="39"/>
        <end position="69"/>
    </location>
</feature>
<sequence>MGKSSLFSTVDLGCVRHEILLKLWEQGRRREVRQVLQHVWLLPLGVGGACALRAAELITFLLLLLVLFLDRAPAVVSPPDP</sequence>
<accession>A0AA87ZU96</accession>
<evidence type="ECO:0000313" key="3">
    <source>
        <dbReference type="Proteomes" id="UP001187192"/>
    </source>
</evidence>
<comment type="caution">
    <text evidence="2">The sequence shown here is derived from an EMBL/GenBank/DDBJ whole genome shotgun (WGS) entry which is preliminary data.</text>
</comment>
<evidence type="ECO:0000256" key="1">
    <source>
        <dbReference type="SAM" id="Phobius"/>
    </source>
</evidence>
<dbReference type="Proteomes" id="UP001187192">
    <property type="component" value="Unassembled WGS sequence"/>
</dbReference>
<gene>
    <name evidence="2" type="ORF">TIFTF001_013072</name>
</gene>
<dbReference type="AlphaFoldDB" id="A0AA87ZU96"/>
<proteinExistence type="predicted"/>
<reference evidence="2" key="1">
    <citation type="submission" date="2023-07" db="EMBL/GenBank/DDBJ databases">
        <title>draft genome sequence of fig (Ficus carica).</title>
        <authorList>
            <person name="Takahashi T."/>
            <person name="Nishimura K."/>
        </authorList>
    </citation>
    <scope>NUCLEOTIDE SEQUENCE</scope>
</reference>
<keyword evidence="3" id="KW-1185">Reference proteome</keyword>
<keyword evidence="1" id="KW-0472">Membrane</keyword>
<evidence type="ECO:0000313" key="2">
    <source>
        <dbReference type="EMBL" id="GMN43874.1"/>
    </source>
</evidence>